<reference evidence="2" key="1">
    <citation type="submission" date="2021-05" db="EMBL/GenBank/DDBJ databases">
        <authorList>
            <person name="Alioto T."/>
            <person name="Alioto T."/>
            <person name="Gomez Garrido J."/>
        </authorList>
    </citation>
    <scope>NUCLEOTIDE SEQUENCE</scope>
</reference>
<evidence type="ECO:0000313" key="2">
    <source>
        <dbReference type="EMBL" id="CAG6602970.1"/>
    </source>
</evidence>
<dbReference type="AlphaFoldDB" id="A0A8D8L5B5"/>
<dbReference type="EMBL" id="HBUE01243641">
    <property type="protein sequence ID" value="CAG6550676.1"/>
    <property type="molecule type" value="Transcribed_RNA"/>
</dbReference>
<sequence>MHHDRNESLPAVSIPVEIRIRRVQTSDGDSRKRLYPSMDAPERPPGTPQHQTFHDSQWSAQYSGSNLEWSAHTRISTLRRSVPEHQLLLVDRRRPKAINPTM</sequence>
<organism evidence="2">
    <name type="scientific">Culex pipiens</name>
    <name type="common">House mosquito</name>
    <dbReference type="NCBI Taxonomy" id="7175"/>
    <lineage>
        <taxon>Eukaryota</taxon>
        <taxon>Metazoa</taxon>
        <taxon>Ecdysozoa</taxon>
        <taxon>Arthropoda</taxon>
        <taxon>Hexapoda</taxon>
        <taxon>Insecta</taxon>
        <taxon>Pterygota</taxon>
        <taxon>Neoptera</taxon>
        <taxon>Endopterygota</taxon>
        <taxon>Diptera</taxon>
        <taxon>Nematocera</taxon>
        <taxon>Culicoidea</taxon>
        <taxon>Culicidae</taxon>
        <taxon>Culicinae</taxon>
        <taxon>Culicini</taxon>
        <taxon>Culex</taxon>
        <taxon>Culex</taxon>
    </lineage>
</organism>
<name>A0A8D8L5B5_CULPI</name>
<accession>A0A8D8L5B5</accession>
<protein>
    <submittedName>
        <fullName evidence="2">(northern house mosquito) hypothetical protein</fullName>
    </submittedName>
</protein>
<feature type="region of interest" description="Disordered" evidence="1">
    <location>
        <begin position="22"/>
        <end position="54"/>
    </location>
</feature>
<dbReference type="EMBL" id="HBUE01350739">
    <property type="protein sequence ID" value="CAG6602970.1"/>
    <property type="molecule type" value="Transcribed_RNA"/>
</dbReference>
<evidence type="ECO:0000256" key="1">
    <source>
        <dbReference type="SAM" id="MobiDB-lite"/>
    </source>
</evidence>
<proteinExistence type="predicted"/>